<dbReference type="CDD" id="cd05327">
    <property type="entry name" value="retinol-DH_like_SDR_c_like"/>
    <property type="match status" value="1"/>
</dbReference>
<evidence type="ECO:0000256" key="2">
    <source>
        <dbReference type="ARBA" id="ARBA00023002"/>
    </source>
</evidence>
<keyword evidence="2" id="KW-0560">Oxidoreductase</keyword>
<comment type="similarity">
    <text evidence="1">Belongs to the short-chain dehydrogenases/reductases (SDR) family.</text>
</comment>
<gene>
    <name evidence="3" type="ORF">PJ311_00845</name>
</gene>
<comment type="caution">
    <text evidence="3">The sequence shown here is derived from an EMBL/GenBank/DDBJ whole genome shotgun (WGS) entry which is preliminary data.</text>
</comment>
<dbReference type="Pfam" id="PF00106">
    <property type="entry name" value="adh_short"/>
    <property type="match status" value="1"/>
</dbReference>
<reference evidence="3 4" key="1">
    <citation type="submission" date="2023-01" db="EMBL/GenBank/DDBJ databases">
        <title>Bacillus changyiensis sp. nov., isolated from a coastal deposit.</title>
        <authorList>
            <person name="Xiao G."/>
            <person name="Lai Q."/>
            <person name="Hu Z."/>
            <person name="Shao Z."/>
        </authorList>
    </citation>
    <scope>NUCLEOTIDE SEQUENCE [LARGE SCALE GENOMIC DNA]</scope>
    <source>
        <strain evidence="3 4">CLL-7-23</strain>
    </source>
</reference>
<proteinExistence type="inferred from homology"/>
<keyword evidence="4" id="KW-1185">Reference proteome</keyword>
<evidence type="ECO:0000313" key="3">
    <source>
        <dbReference type="EMBL" id="MDA7025152.1"/>
    </source>
</evidence>
<dbReference type="SUPFAM" id="SSF51735">
    <property type="entry name" value="NAD(P)-binding Rossmann-fold domains"/>
    <property type="match status" value="1"/>
</dbReference>
<dbReference type="NCBIfam" id="NF004846">
    <property type="entry name" value="PRK06197.1"/>
    <property type="match status" value="1"/>
</dbReference>
<dbReference type="InterPro" id="IPR036291">
    <property type="entry name" value="NAD(P)-bd_dom_sf"/>
</dbReference>
<name>A0ABT4WZ49_9BACI</name>
<dbReference type="EMBL" id="JAQKAB010000001">
    <property type="protein sequence ID" value="MDA7025152.1"/>
    <property type="molecule type" value="Genomic_DNA"/>
</dbReference>
<accession>A0ABT4WZ49</accession>
<dbReference type="RefSeq" id="WP_271339019.1">
    <property type="nucleotide sequence ID" value="NZ_JAQKAB010000001.1"/>
</dbReference>
<protein>
    <submittedName>
        <fullName evidence="3">Oxidoreductase</fullName>
    </submittedName>
</protein>
<dbReference type="PANTHER" id="PTHR24320">
    <property type="entry name" value="RETINOL DEHYDROGENASE"/>
    <property type="match status" value="1"/>
</dbReference>
<dbReference type="Gene3D" id="3.40.50.720">
    <property type="entry name" value="NAD(P)-binding Rossmann-like Domain"/>
    <property type="match status" value="1"/>
</dbReference>
<evidence type="ECO:0000313" key="4">
    <source>
        <dbReference type="Proteomes" id="UP001211894"/>
    </source>
</evidence>
<dbReference type="InterPro" id="IPR002347">
    <property type="entry name" value="SDR_fam"/>
</dbReference>
<organism evidence="3 4">
    <name type="scientific">Bacillus changyiensis</name>
    <dbReference type="NCBI Taxonomy" id="3004103"/>
    <lineage>
        <taxon>Bacteria</taxon>
        <taxon>Bacillati</taxon>
        <taxon>Bacillota</taxon>
        <taxon>Bacilli</taxon>
        <taxon>Bacillales</taxon>
        <taxon>Bacillaceae</taxon>
        <taxon>Bacillus</taxon>
    </lineage>
</organism>
<dbReference type="Proteomes" id="UP001211894">
    <property type="component" value="Unassembled WGS sequence"/>
</dbReference>
<dbReference type="PRINTS" id="PR00081">
    <property type="entry name" value="GDHRDH"/>
</dbReference>
<evidence type="ECO:0000256" key="1">
    <source>
        <dbReference type="ARBA" id="ARBA00006484"/>
    </source>
</evidence>
<dbReference type="PANTHER" id="PTHR24320:SF148">
    <property type="entry name" value="NAD(P)-BINDING ROSSMANN-FOLD SUPERFAMILY PROTEIN"/>
    <property type="match status" value="1"/>
</dbReference>
<sequence>MRNQRWNEEYIEDQSGKVAIITGGSSGLGLEQASVLAQKGAILVLAVRDMAKGMEAVQEIQQKNMNTKIEAMKLDLADLDSIRAFSREFEDKYDHLDLLINNAGVMMPPFGKTKDGFELQFGVNHLGHFALTGRLMPMLMRTETARVVTVSSLANAWKGANIFFEDLQCETSYDKQLTYAQSKLANILFAYELDKKFKEHKAPILSLCAHPGWSVTNLQQHLNVFMKTIAHFMSQPASMGALPILRAATDKDVKGGEYFGPSGINERKGYPVQVKSSTLTHDTQLAKRLWKTSEELTGVTYCFNWN</sequence>